<feature type="region of interest" description="Disordered" evidence="5">
    <location>
        <begin position="349"/>
        <end position="409"/>
    </location>
</feature>
<feature type="chain" id="PRO_5002096869" description="arginyltransferase" evidence="6">
    <location>
        <begin position="22"/>
        <end position="488"/>
    </location>
</feature>
<dbReference type="OrthoDB" id="74183at2759"/>
<proteinExistence type="inferred from homology"/>
<keyword evidence="3 9" id="KW-0808">Transferase</keyword>
<evidence type="ECO:0000256" key="3">
    <source>
        <dbReference type="ARBA" id="ARBA00022679"/>
    </source>
</evidence>
<name>A0A0B2X077_METAS</name>
<keyword evidence="4" id="KW-0012">Acyltransferase</keyword>
<sequence length="488" mass="55568">MLLPFLILPLALDICIDLAHPTSMGLGYPVAKLRYANSSRCGYCRTQGQSYSYYANATSLSPKFYQILLDRCWRRSGKLLYRPDQRRSCCPHYTIRLDSGRFKPSRDQRQTVNRFNKFVLGESYIKDAARLYPKSRKEVKKRDNEFCLVDRVHEAEYGKLQTPPEPAHKLVITLEDDDFTEEKYQVYDNYQRVVHKDPPEDRTPRAFKRFLCSSPLRREVMVTPDGQERSLGSYHQCYRLDGVLVAIGVLDLLPDCVSSVYFLYHESIHKQTPGKLGAMHEIALAKEEGYRWWYPGFYIHNCPKMKYKVDYSPQFILDPNSLGWDPLDETTLNLLDRKPFLSLSIERQKASTADSESRTSEHQGCNTSKVPNRGGPTRPRNSTVTGGRNNGEEQSEDGNEDGDSGSLFLSSMPGITCASDMEQVDLDHIALKVFPTGPLFETSDLLDWDSKSIMDWPGVKASVAELIAALGPDLKGLICLDMTREKKV</sequence>
<evidence type="ECO:0000313" key="10">
    <source>
        <dbReference type="Proteomes" id="UP000030816"/>
    </source>
</evidence>
<evidence type="ECO:0000313" key="9">
    <source>
        <dbReference type="EMBL" id="KHN99229.1"/>
    </source>
</evidence>
<evidence type="ECO:0000256" key="4">
    <source>
        <dbReference type="ARBA" id="ARBA00023315"/>
    </source>
</evidence>
<gene>
    <name evidence="9" type="ORF">MAM_02927</name>
</gene>
<dbReference type="AlphaFoldDB" id="A0A0B2X077"/>
<dbReference type="InterPro" id="IPR007471">
    <property type="entry name" value="N-end_Aminoacyl_Trfase_N"/>
</dbReference>
<accession>A0A0B2X077</accession>
<keyword evidence="10" id="KW-1185">Reference proteome</keyword>
<evidence type="ECO:0000256" key="5">
    <source>
        <dbReference type="SAM" id="MobiDB-lite"/>
    </source>
</evidence>
<evidence type="ECO:0000259" key="8">
    <source>
        <dbReference type="Pfam" id="PF04377"/>
    </source>
</evidence>
<organism evidence="9 10">
    <name type="scientific">Metarhizium album (strain ARSEF 1941)</name>
    <dbReference type="NCBI Taxonomy" id="1081103"/>
    <lineage>
        <taxon>Eukaryota</taxon>
        <taxon>Fungi</taxon>
        <taxon>Dikarya</taxon>
        <taxon>Ascomycota</taxon>
        <taxon>Pezizomycotina</taxon>
        <taxon>Sordariomycetes</taxon>
        <taxon>Hypocreomycetidae</taxon>
        <taxon>Hypocreales</taxon>
        <taxon>Clavicipitaceae</taxon>
        <taxon>Metarhizium</taxon>
    </lineage>
</organism>
<dbReference type="RefSeq" id="XP_040680295.1">
    <property type="nucleotide sequence ID" value="XM_040821726.1"/>
</dbReference>
<dbReference type="EC" id="2.3.2.8" evidence="2"/>
<dbReference type="InterPro" id="IPR016181">
    <property type="entry name" value="Acyl_CoA_acyltransferase"/>
</dbReference>
<protein>
    <recommendedName>
        <fullName evidence="2">arginyltransferase</fullName>
        <ecNumber evidence="2">2.3.2.8</ecNumber>
    </recommendedName>
</protein>
<dbReference type="HOGENOM" id="CLU_020349_0_1_1"/>
<dbReference type="STRING" id="1081103.A0A0B2X077"/>
<dbReference type="PANTHER" id="PTHR21367:SF1">
    <property type="entry name" value="ARGINYL-TRNA--PROTEIN TRANSFERASE 1"/>
    <property type="match status" value="1"/>
</dbReference>
<comment type="caution">
    <text evidence="9">The sequence shown here is derived from an EMBL/GenBank/DDBJ whole genome shotgun (WGS) entry which is preliminary data.</text>
</comment>
<dbReference type="SUPFAM" id="SSF55729">
    <property type="entry name" value="Acyl-CoA N-acyltransferases (Nat)"/>
    <property type="match status" value="1"/>
</dbReference>
<feature type="compositionally biased region" description="Acidic residues" evidence="5">
    <location>
        <begin position="393"/>
        <end position="403"/>
    </location>
</feature>
<keyword evidence="6" id="KW-0732">Signal</keyword>
<feature type="domain" description="N-end aminoacyl transferase N-terminal" evidence="7">
    <location>
        <begin position="39"/>
        <end position="110"/>
    </location>
</feature>
<dbReference type="Proteomes" id="UP000030816">
    <property type="component" value="Unassembled WGS sequence"/>
</dbReference>
<reference evidence="9 10" key="1">
    <citation type="journal article" date="2014" name="Proc. Natl. Acad. Sci. U.S.A.">
        <title>Trajectory and genomic determinants of fungal-pathogen speciation and host adaptation.</title>
        <authorList>
            <person name="Hu X."/>
            <person name="Xiao G."/>
            <person name="Zheng P."/>
            <person name="Shang Y."/>
            <person name="Su Y."/>
            <person name="Zhang X."/>
            <person name="Liu X."/>
            <person name="Zhan S."/>
            <person name="St Leger R.J."/>
            <person name="Wang C."/>
        </authorList>
    </citation>
    <scope>NUCLEOTIDE SEQUENCE [LARGE SCALE GENOMIC DNA]</scope>
    <source>
        <strain evidence="9 10">ARSEF 1941</strain>
    </source>
</reference>
<evidence type="ECO:0000259" key="7">
    <source>
        <dbReference type="Pfam" id="PF04376"/>
    </source>
</evidence>
<dbReference type="InterPro" id="IPR007472">
    <property type="entry name" value="N-end_Aminoacyl_Trfase_C"/>
</dbReference>
<evidence type="ECO:0000256" key="1">
    <source>
        <dbReference type="ARBA" id="ARBA00009991"/>
    </source>
</evidence>
<dbReference type="GO" id="GO:0004057">
    <property type="term" value="F:arginyl-tRNA--protein transferase activity"/>
    <property type="evidence" value="ECO:0007669"/>
    <property type="project" value="UniProtKB-EC"/>
</dbReference>
<dbReference type="EMBL" id="AZHE01000005">
    <property type="protein sequence ID" value="KHN99229.1"/>
    <property type="molecule type" value="Genomic_DNA"/>
</dbReference>
<comment type="similarity">
    <text evidence="1">Belongs to the R-transferase family.</text>
</comment>
<dbReference type="GO" id="GO:0005737">
    <property type="term" value="C:cytoplasm"/>
    <property type="evidence" value="ECO:0007669"/>
    <property type="project" value="TreeGrafter"/>
</dbReference>
<dbReference type="GeneID" id="63737382"/>
<feature type="signal peptide" evidence="6">
    <location>
        <begin position="1"/>
        <end position="21"/>
    </location>
</feature>
<dbReference type="InterPro" id="IPR030700">
    <property type="entry name" value="N-end_Aminoacyl_Trfase"/>
</dbReference>
<dbReference type="PANTHER" id="PTHR21367">
    <property type="entry name" value="ARGININE-TRNA-PROTEIN TRANSFERASE 1"/>
    <property type="match status" value="1"/>
</dbReference>
<evidence type="ECO:0000256" key="2">
    <source>
        <dbReference type="ARBA" id="ARBA00012025"/>
    </source>
</evidence>
<evidence type="ECO:0000256" key="6">
    <source>
        <dbReference type="SAM" id="SignalP"/>
    </source>
</evidence>
<feature type="domain" description="N-end rule aminoacyl transferase C-terminal" evidence="8">
    <location>
        <begin position="182"/>
        <end position="318"/>
    </location>
</feature>
<dbReference type="Pfam" id="PF04376">
    <property type="entry name" value="ATE_N"/>
    <property type="match status" value="1"/>
</dbReference>
<dbReference type="Pfam" id="PF04377">
    <property type="entry name" value="ATE_C"/>
    <property type="match status" value="1"/>
</dbReference>